<feature type="transmembrane region" description="Helical" evidence="11">
    <location>
        <begin position="137"/>
        <end position="166"/>
    </location>
</feature>
<dbReference type="GO" id="GO:0005886">
    <property type="term" value="C:plasma membrane"/>
    <property type="evidence" value="ECO:0007669"/>
    <property type="project" value="UniProtKB-SubCell"/>
</dbReference>
<dbReference type="PROSITE" id="PS50893">
    <property type="entry name" value="ABC_TRANSPORTER_2"/>
    <property type="match status" value="1"/>
</dbReference>
<evidence type="ECO:0000256" key="5">
    <source>
        <dbReference type="ARBA" id="ARBA00022475"/>
    </source>
</evidence>
<dbReference type="InterPro" id="IPR035906">
    <property type="entry name" value="MetI-like_sf"/>
</dbReference>
<reference evidence="15 16" key="1">
    <citation type="submission" date="2020-08" db="EMBL/GenBank/DDBJ databases">
        <title>Genomic Encyclopedia of Type Strains, Phase III (KMG-III): the genomes of soil and plant-associated and newly described type strains.</title>
        <authorList>
            <person name="Whitman W."/>
        </authorList>
    </citation>
    <scope>NUCLEOTIDE SEQUENCE [LARGE SCALE GENOMIC DNA]</scope>
    <source>
        <strain evidence="15 16">CECT 3237</strain>
    </source>
</reference>
<dbReference type="PANTHER" id="PTHR43297:SF2">
    <property type="entry name" value="DIPEPTIDE TRANSPORT ATP-BINDING PROTEIN DPPD"/>
    <property type="match status" value="1"/>
</dbReference>
<dbReference type="RefSeq" id="WP_229844793.1">
    <property type="nucleotide sequence ID" value="NZ_BMUP01000001.1"/>
</dbReference>
<dbReference type="GO" id="GO:0055085">
    <property type="term" value="P:transmembrane transport"/>
    <property type="evidence" value="ECO:0007669"/>
    <property type="project" value="InterPro"/>
</dbReference>
<feature type="transmembrane region" description="Helical" evidence="11">
    <location>
        <begin position="259"/>
        <end position="284"/>
    </location>
</feature>
<dbReference type="InterPro" id="IPR027417">
    <property type="entry name" value="P-loop_NTPase"/>
</dbReference>
<accession>A0A7W4ZJK6</accession>
<evidence type="ECO:0000256" key="4">
    <source>
        <dbReference type="ARBA" id="ARBA00022448"/>
    </source>
</evidence>
<evidence type="ECO:0000313" key="16">
    <source>
        <dbReference type="Proteomes" id="UP000572907"/>
    </source>
</evidence>
<organism evidence="15 16">
    <name type="scientific">Streptomyces violarus</name>
    <dbReference type="NCBI Taxonomy" id="67380"/>
    <lineage>
        <taxon>Bacteria</taxon>
        <taxon>Bacillati</taxon>
        <taxon>Actinomycetota</taxon>
        <taxon>Actinomycetes</taxon>
        <taxon>Kitasatosporales</taxon>
        <taxon>Streptomycetaceae</taxon>
        <taxon>Streptomyces</taxon>
    </lineage>
</organism>
<evidence type="ECO:0000259" key="14">
    <source>
        <dbReference type="PROSITE" id="PS50928"/>
    </source>
</evidence>
<dbReference type="EMBL" id="JACHXE010000001">
    <property type="protein sequence ID" value="MBB3073643.1"/>
    <property type="molecule type" value="Genomic_DNA"/>
</dbReference>
<dbReference type="SMART" id="SM00382">
    <property type="entry name" value="AAA"/>
    <property type="match status" value="1"/>
</dbReference>
<feature type="domain" description="ABC transmembrane type-1" evidence="14">
    <location>
        <begin position="93"/>
        <end position="282"/>
    </location>
</feature>
<evidence type="ECO:0000256" key="7">
    <source>
        <dbReference type="ARBA" id="ARBA00022741"/>
    </source>
</evidence>
<dbReference type="SUPFAM" id="SSF161098">
    <property type="entry name" value="MetI-like"/>
    <property type="match status" value="1"/>
</dbReference>
<dbReference type="CDD" id="cd06261">
    <property type="entry name" value="TM_PBP2"/>
    <property type="match status" value="1"/>
</dbReference>
<dbReference type="Pfam" id="PF00005">
    <property type="entry name" value="ABC_tran"/>
    <property type="match status" value="1"/>
</dbReference>
<keyword evidence="6 11" id="KW-0812">Transmembrane</keyword>
<feature type="transmembrane region" description="Helical" evidence="11">
    <location>
        <begin position="89"/>
        <end position="117"/>
    </location>
</feature>
<evidence type="ECO:0000256" key="1">
    <source>
        <dbReference type="ARBA" id="ARBA00004141"/>
    </source>
</evidence>
<feature type="region of interest" description="Disordered" evidence="12">
    <location>
        <begin position="293"/>
        <end position="352"/>
    </location>
</feature>
<keyword evidence="7" id="KW-0547">Nucleotide-binding</keyword>
<evidence type="ECO:0000256" key="10">
    <source>
        <dbReference type="ARBA" id="ARBA00023136"/>
    </source>
</evidence>
<evidence type="ECO:0000313" key="15">
    <source>
        <dbReference type="EMBL" id="MBB3073643.1"/>
    </source>
</evidence>
<dbReference type="Pfam" id="PF08352">
    <property type="entry name" value="oligo_HPY"/>
    <property type="match status" value="1"/>
</dbReference>
<dbReference type="PANTHER" id="PTHR43297">
    <property type="entry name" value="OLIGOPEPTIDE TRANSPORT ATP-BINDING PROTEIN APPD"/>
    <property type="match status" value="1"/>
</dbReference>
<dbReference type="Pfam" id="PF00528">
    <property type="entry name" value="BPD_transp_1"/>
    <property type="match status" value="1"/>
</dbReference>
<dbReference type="GO" id="GO:0005524">
    <property type="term" value="F:ATP binding"/>
    <property type="evidence" value="ECO:0007669"/>
    <property type="project" value="UniProtKB-KW"/>
</dbReference>
<keyword evidence="5" id="KW-1003">Cell membrane</keyword>
<dbReference type="PROSITE" id="PS00211">
    <property type="entry name" value="ABC_TRANSPORTER_1"/>
    <property type="match status" value="1"/>
</dbReference>
<dbReference type="SUPFAM" id="SSF52540">
    <property type="entry name" value="P-loop containing nucleoside triphosphate hydrolases"/>
    <property type="match status" value="1"/>
</dbReference>
<dbReference type="FunFam" id="3.40.50.300:FF:000016">
    <property type="entry name" value="Oligopeptide ABC transporter ATP-binding component"/>
    <property type="match status" value="1"/>
</dbReference>
<evidence type="ECO:0000256" key="3">
    <source>
        <dbReference type="ARBA" id="ARBA00005417"/>
    </source>
</evidence>
<dbReference type="Proteomes" id="UP000572907">
    <property type="component" value="Unassembled WGS sequence"/>
</dbReference>
<dbReference type="InterPro" id="IPR017871">
    <property type="entry name" value="ABC_transporter-like_CS"/>
</dbReference>
<dbReference type="PROSITE" id="PS50928">
    <property type="entry name" value="ABC_TM1"/>
    <property type="match status" value="1"/>
</dbReference>
<evidence type="ECO:0000256" key="8">
    <source>
        <dbReference type="ARBA" id="ARBA00022840"/>
    </source>
</evidence>
<dbReference type="InterPro" id="IPR013563">
    <property type="entry name" value="Oligopep_ABC_C"/>
</dbReference>
<proteinExistence type="inferred from homology"/>
<keyword evidence="16" id="KW-1185">Reference proteome</keyword>
<evidence type="ECO:0000259" key="13">
    <source>
        <dbReference type="PROSITE" id="PS50893"/>
    </source>
</evidence>
<dbReference type="CDD" id="cd03257">
    <property type="entry name" value="ABC_NikE_OppD_transporters"/>
    <property type="match status" value="1"/>
</dbReference>
<dbReference type="NCBIfam" id="TIGR01727">
    <property type="entry name" value="oligo_HPY"/>
    <property type="match status" value="1"/>
</dbReference>
<evidence type="ECO:0000256" key="2">
    <source>
        <dbReference type="ARBA" id="ARBA00004202"/>
    </source>
</evidence>
<comment type="caution">
    <text evidence="15">The sequence shown here is derived from an EMBL/GenBank/DDBJ whole genome shotgun (WGS) entry which is preliminary data.</text>
</comment>
<dbReference type="InterPro" id="IPR003593">
    <property type="entry name" value="AAA+_ATPase"/>
</dbReference>
<keyword evidence="4 11" id="KW-0813">Transport</keyword>
<comment type="similarity">
    <text evidence="11">Belongs to the binding-protein-dependent transport system permease family.</text>
</comment>
<evidence type="ECO:0000256" key="6">
    <source>
        <dbReference type="ARBA" id="ARBA00022692"/>
    </source>
</evidence>
<evidence type="ECO:0000256" key="11">
    <source>
        <dbReference type="RuleBase" id="RU363032"/>
    </source>
</evidence>
<feature type="domain" description="ABC transporter" evidence="13">
    <location>
        <begin position="363"/>
        <end position="613"/>
    </location>
</feature>
<keyword evidence="8" id="KW-0067">ATP-binding</keyword>
<dbReference type="GO" id="GO:0016887">
    <property type="term" value="F:ATP hydrolysis activity"/>
    <property type="evidence" value="ECO:0007669"/>
    <property type="project" value="InterPro"/>
</dbReference>
<dbReference type="Gene3D" id="3.40.50.300">
    <property type="entry name" value="P-loop containing nucleotide triphosphate hydrolases"/>
    <property type="match status" value="1"/>
</dbReference>
<dbReference type="InterPro" id="IPR003439">
    <property type="entry name" value="ABC_transporter-like_ATP-bd"/>
</dbReference>
<feature type="transmembrane region" description="Helical" evidence="11">
    <location>
        <begin position="27"/>
        <end position="49"/>
    </location>
</feature>
<dbReference type="InterPro" id="IPR000515">
    <property type="entry name" value="MetI-like"/>
</dbReference>
<dbReference type="Gene3D" id="1.10.3720.10">
    <property type="entry name" value="MetI-like"/>
    <property type="match status" value="1"/>
</dbReference>
<dbReference type="AlphaFoldDB" id="A0A7W4ZJK6"/>
<comment type="similarity">
    <text evidence="3">Belongs to the ABC transporter superfamily.</text>
</comment>
<keyword evidence="10 11" id="KW-0472">Membrane</keyword>
<evidence type="ECO:0000256" key="9">
    <source>
        <dbReference type="ARBA" id="ARBA00022989"/>
    </source>
</evidence>
<protein>
    <submittedName>
        <fullName evidence="15">Peptide/nickel transport system permease protein</fullName>
    </submittedName>
</protein>
<sequence>MLQKATPQTDGTTVRRRWFALLLRDRFACAAALLLLLVALAAVLGPLLAGDLATRQNLRDPGRPPFSLDHGWAFVLGSDSLGRPVAARLLAAAGTTLAVAVPAVLCSLVIGSVWGMWAGYHGGWRESVSLRVADVILSFPSLLLAVVVLYVFSPSAASIVLVLAVARIPVYLRTARAEAAELRNRLFMDAARTFGTGSWAAIRRHVAPGVLPTLLTVAALDFCFVMLAESSLSFLGIGIQPPDVSWGLMVAQGRQELQSAWWIALFPGLAIVVTTVSATVLASWARLTTDPGQRWRQGLGRRSRGSRATGGDREGSVTGSGSAAGDRTESASGALPADPSTGTAPVESDRITGAEGLSPAGVLVVDDLSVDVHTPAGPVHVVRGVSFAVRSGETLALLGESGCGKSMTAHAVAGLLDPVAEVVGGQVRLDGENLLELGARARRRLAGPGLAMVFQDALSALNPVHTVGAQLAEPYRIHEGMSRRAARARAVELMERVGIPEARSRADAYPHQFSGGMRQRLLIATAVALRPKVLIADEPTTALDVTVQAQIMDLLGELRGEQRTALVLITHDLGLAAEHADRVAVMYAGTVVETGPVAEVFGRPHHPYTRGLLESVPAEQHRGSRLRSIPGSPPDPAAVPAGCAFRTRCPMARERCVTHLPVLTGTGAGRAAACHFGKELADA</sequence>
<comment type="subcellular location">
    <subcellularLocation>
        <location evidence="11">Cell membrane</location>
        <topology evidence="11">Multi-pass membrane protein</topology>
    </subcellularLocation>
    <subcellularLocation>
        <location evidence="2">Cell membrane</location>
        <topology evidence="2">Peripheral membrane protein</topology>
    </subcellularLocation>
    <subcellularLocation>
        <location evidence="1">Membrane</location>
        <topology evidence="1">Multi-pass membrane protein</topology>
    </subcellularLocation>
</comment>
<keyword evidence="9 11" id="KW-1133">Transmembrane helix</keyword>
<evidence type="ECO:0000256" key="12">
    <source>
        <dbReference type="SAM" id="MobiDB-lite"/>
    </source>
</evidence>
<gene>
    <name evidence="15" type="ORF">FHS41_000112</name>
</gene>
<name>A0A7W4ZJK6_9ACTN</name>
<dbReference type="GO" id="GO:0015833">
    <property type="term" value="P:peptide transport"/>
    <property type="evidence" value="ECO:0007669"/>
    <property type="project" value="InterPro"/>
</dbReference>
<dbReference type="InterPro" id="IPR050388">
    <property type="entry name" value="ABC_Ni/Peptide_Import"/>
</dbReference>